<feature type="domain" description="Tyrosine-protein phosphatase" evidence="6">
    <location>
        <begin position="56"/>
        <end position="190"/>
    </location>
</feature>
<dbReference type="GO" id="GO:0043409">
    <property type="term" value="P:negative regulation of MAPK cascade"/>
    <property type="evidence" value="ECO:0007669"/>
    <property type="project" value="TreeGrafter"/>
</dbReference>
<dbReference type="InterPro" id="IPR020422">
    <property type="entry name" value="TYR_PHOSPHATASE_DUAL_dom"/>
</dbReference>
<evidence type="ECO:0000256" key="3">
    <source>
        <dbReference type="ARBA" id="ARBA00022801"/>
    </source>
</evidence>
<dbReference type="SMART" id="SM00404">
    <property type="entry name" value="PTPc_motif"/>
    <property type="match status" value="1"/>
</dbReference>
<evidence type="ECO:0000313" key="8">
    <source>
        <dbReference type="EMBL" id="GMH95591.1"/>
    </source>
</evidence>
<dbReference type="EMBL" id="BRXX01000171">
    <property type="protein sequence ID" value="GMH95591.1"/>
    <property type="molecule type" value="Genomic_DNA"/>
</dbReference>
<dbReference type="InterPro" id="IPR003595">
    <property type="entry name" value="Tyr_Pase_cat"/>
</dbReference>
<evidence type="ECO:0000256" key="4">
    <source>
        <dbReference type="ARBA" id="ARBA00022912"/>
    </source>
</evidence>
<dbReference type="InterPro" id="IPR016130">
    <property type="entry name" value="Tyr_Pase_AS"/>
</dbReference>
<dbReference type="InterPro" id="IPR000387">
    <property type="entry name" value="Tyr_Pase_dom"/>
</dbReference>
<sequence length="208" mass="23660">MGAGLAVNDKVNREYLKRVNEHQLDKQRVAEDTQGRAERKLARFKKGKRPPQVPRKPTLIEPNLWLGNFYDALQRHDFKYIVNCTTVAYDLDGVQLSFMNIEDDESENIGSHLPRQTTWISGCIQAGGSVLVHCEHGVSRSATVIIAYIMKERSMTAIDALQHVRNLRPCVCPNENFLEALCDWERACGIKVNRRGSSLKQLKSVFSY</sequence>
<organism evidence="8 9">
    <name type="scientific">Triparma verrucosa</name>
    <dbReference type="NCBI Taxonomy" id="1606542"/>
    <lineage>
        <taxon>Eukaryota</taxon>
        <taxon>Sar</taxon>
        <taxon>Stramenopiles</taxon>
        <taxon>Ochrophyta</taxon>
        <taxon>Bolidophyceae</taxon>
        <taxon>Parmales</taxon>
        <taxon>Triparmaceae</taxon>
        <taxon>Triparma</taxon>
    </lineage>
</organism>
<feature type="compositionally biased region" description="Basic and acidic residues" evidence="5">
    <location>
        <begin position="26"/>
        <end position="41"/>
    </location>
</feature>
<dbReference type="PROSITE" id="PS50056">
    <property type="entry name" value="TYR_PHOSPHATASE_2"/>
    <property type="match status" value="1"/>
</dbReference>
<name>A0A9W7BQG7_9STRA</name>
<evidence type="ECO:0000313" key="9">
    <source>
        <dbReference type="Proteomes" id="UP001165160"/>
    </source>
</evidence>
<comment type="similarity">
    <text evidence="1">Belongs to the protein-tyrosine phosphatase family. Non-receptor class dual specificity subfamily.</text>
</comment>
<dbReference type="SUPFAM" id="SSF52799">
    <property type="entry name" value="(Phosphotyrosine protein) phosphatases II"/>
    <property type="match status" value="1"/>
</dbReference>
<dbReference type="PANTHER" id="PTHR10159:SF519">
    <property type="entry name" value="DUAL SPECIFICITY PROTEIN PHOSPHATASE MPK3"/>
    <property type="match status" value="1"/>
</dbReference>
<dbReference type="PANTHER" id="PTHR10159">
    <property type="entry name" value="DUAL SPECIFICITY PROTEIN PHOSPHATASE"/>
    <property type="match status" value="1"/>
</dbReference>
<keyword evidence="9" id="KW-1185">Reference proteome</keyword>
<keyword evidence="4" id="KW-0904">Protein phosphatase</keyword>
<comment type="caution">
    <text evidence="8">The sequence shown here is derived from an EMBL/GenBank/DDBJ whole genome shotgun (WGS) entry which is preliminary data.</text>
</comment>
<dbReference type="SMART" id="SM00195">
    <property type="entry name" value="DSPc"/>
    <property type="match status" value="1"/>
</dbReference>
<dbReference type="Gene3D" id="3.90.190.10">
    <property type="entry name" value="Protein tyrosine phosphatase superfamily"/>
    <property type="match status" value="1"/>
</dbReference>
<reference evidence="9" key="1">
    <citation type="journal article" date="2023" name="Commun. Biol.">
        <title>Genome analysis of Parmales, the sister group of diatoms, reveals the evolutionary specialization of diatoms from phago-mixotrophs to photoautotrophs.</title>
        <authorList>
            <person name="Ban H."/>
            <person name="Sato S."/>
            <person name="Yoshikawa S."/>
            <person name="Yamada K."/>
            <person name="Nakamura Y."/>
            <person name="Ichinomiya M."/>
            <person name="Sato N."/>
            <person name="Blanc-Mathieu R."/>
            <person name="Endo H."/>
            <person name="Kuwata A."/>
            <person name="Ogata H."/>
        </authorList>
    </citation>
    <scope>NUCLEOTIDE SEQUENCE [LARGE SCALE GENOMIC DNA]</scope>
    <source>
        <strain evidence="9">NIES 3699</strain>
    </source>
</reference>
<evidence type="ECO:0000259" key="6">
    <source>
        <dbReference type="PROSITE" id="PS50054"/>
    </source>
</evidence>
<gene>
    <name evidence="8" type="ORF">TrVE_jg13856</name>
</gene>
<proteinExistence type="inferred from homology"/>
<protein>
    <recommendedName>
        <fullName evidence="2">protein-tyrosine-phosphatase</fullName>
        <ecNumber evidence="2">3.1.3.48</ecNumber>
    </recommendedName>
</protein>
<dbReference type="EC" id="3.1.3.48" evidence="2"/>
<dbReference type="GO" id="GO:0004725">
    <property type="term" value="F:protein tyrosine phosphatase activity"/>
    <property type="evidence" value="ECO:0007669"/>
    <property type="project" value="UniProtKB-EC"/>
</dbReference>
<dbReference type="AlphaFoldDB" id="A0A9W7BQG7"/>
<feature type="domain" description="Tyrosine specific protein phosphatases" evidence="7">
    <location>
        <begin position="125"/>
        <end position="169"/>
    </location>
</feature>
<evidence type="ECO:0000259" key="7">
    <source>
        <dbReference type="PROSITE" id="PS50056"/>
    </source>
</evidence>
<dbReference type="Proteomes" id="UP001165160">
    <property type="component" value="Unassembled WGS sequence"/>
</dbReference>
<dbReference type="GO" id="GO:0005737">
    <property type="term" value="C:cytoplasm"/>
    <property type="evidence" value="ECO:0007669"/>
    <property type="project" value="TreeGrafter"/>
</dbReference>
<dbReference type="PROSITE" id="PS00383">
    <property type="entry name" value="TYR_PHOSPHATASE_1"/>
    <property type="match status" value="1"/>
</dbReference>
<dbReference type="InterPro" id="IPR029021">
    <property type="entry name" value="Prot-tyrosine_phosphatase-like"/>
</dbReference>
<evidence type="ECO:0000256" key="1">
    <source>
        <dbReference type="ARBA" id="ARBA00008601"/>
    </source>
</evidence>
<dbReference type="CDD" id="cd14498">
    <property type="entry name" value="DSP"/>
    <property type="match status" value="1"/>
</dbReference>
<dbReference type="PROSITE" id="PS50054">
    <property type="entry name" value="TYR_PHOSPHATASE_DUAL"/>
    <property type="match status" value="1"/>
</dbReference>
<feature type="region of interest" description="Disordered" evidence="5">
    <location>
        <begin position="26"/>
        <end position="56"/>
    </location>
</feature>
<keyword evidence="3" id="KW-0378">Hydrolase</keyword>
<accession>A0A9W7BQG7</accession>
<dbReference type="Pfam" id="PF00782">
    <property type="entry name" value="DSPc"/>
    <property type="match status" value="1"/>
</dbReference>
<evidence type="ECO:0000256" key="2">
    <source>
        <dbReference type="ARBA" id="ARBA00013064"/>
    </source>
</evidence>
<dbReference type="InterPro" id="IPR000340">
    <property type="entry name" value="Dual-sp_phosphatase_cat-dom"/>
</dbReference>
<evidence type="ECO:0000256" key="5">
    <source>
        <dbReference type="SAM" id="MobiDB-lite"/>
    </source>
</evidence>